<evidence type="ECO:0000313" key="4">
    <source>
        <dbReference type="EMBL" id="GAA1826900.1"/>
    </source>
</evidence>
<evidence type="ECO:0000259" key="3">
    <source>
        <dbReference type="PROSITE" id="PS50977"/>
    </source>
</evidence>
<keyword evidence="5" id="KW-1185">Reference proteome</keyword>
<dbReference type="InterPro" id="IPR036271">
    <property type="entry name" value="Tet_transcr_reg_TetR-rel_C_sf"/>
</dbReference>
<evidence type="ECO:0000313" key="5">
    <source>
        <dbReference type="Proteomes" id="UP001500449"/>
    </source>
</evidence>
<proteinExistence type="predicted"/>
<evidence type="ECO:0000256" key="2">
    <source>
        <dbReference type="PROSITE-ProRule" id="PRU00335"/>
    </source>
</evidence>
<dbReference type="Proteomes" id="UP001500449">
    <property type="component" value="Unassembled WGS sequence"/>
</dbReference>
<reference evidence="4 5" key="1">
    <citation type="journal article" date="2019" name="Int. J. Syst. Evol. Microbiol.">
        <title>The Global Catalogue of Microorganisms (GCM) 10K type strain sequencing project: providing services to taxonomists for standard genome sequencing and annotation.</title>
        <authorList>
            <consortium name="The Broad Institute Genomics Platform"/>
            <consortium name="The Broad Institute Genome Sequencing Center for Infectious Disease"/>
            <person name="Wu L."/>
            <person name="Ma J."/>
        </authorList>
    </citation>
    <scope>NUCLEOTIDE SEQUENCE [LARGE SCALE GENOMIC DNA]</scope>
    <source>
        <strain evidence="4 5">JCM 16009</strain>
    </source>
</reference>
<dbReference type="EMBL" id="BAAAQK010000001">
    <property type="protein sequence ID" value="GAA1826900.1"/>
    <property type="molecule type" value="Genomic_DNA"/>
</dbReference>
<dbReference type="Gene3D" id="1.10.357.10">
    <property type="entry name" value="Tetracycline Repressor, domain 2"/>
    <property type="match status" value="1"/>
</dbReference>
<dbReference type="SUPFAM" id="SSF48498">
    <property type="entry name" value="Tetracyclin repressor-like, C-terminal domain"/>
    <property type="match status" value="1"/>
</dbReference>
<keyword evidence="1 2" id="KW-0238">DNA-binding</keyword>
<dbReference type="PANTHER" id="PTHR30055">
    <property type="entry name" value="HTH-TYPE TRANSCRIPTIONAL REGULATOR RUTR"/>
    <property type="match status" value="1"/>
</dbReference>
<dbReference type="InterPro" id="IPR050109">
    <property type="entry name" value="HTH-type_TetR-like_transc_reg"/>
</dbReference>
<dbReference type="Pfam" id="PF00440">
    <property type="entry name" value="TetR_N"/>
    <property type="match status" value="1"/>
</dbReference>
<dbReference type="PROSITE" id="PS50977">
    <property type="entry name" value="HTH_TETR_2"/>
    <property type="match status" value="1"/>
</dbReference>
<dbReference type="PANTHER" id="PTHR30055:SF226">
    <property type="entry name" value="HTH-TYPE TRANSCRIPTIONAL REGULATOR PKSA"/>
    <property type="match status" value="1"/>
</dbReference>
<dbReference type="InterPro" id="IPR009057">
    <property type="entry name" value="Homeodomain-like_sf"/>
</dbReference>
<feature type="domain" description="HTH tetR-type" evidence="3">
    <location>
        <begin position="10"/>
        <end position="70"/>
    </location>
</feature>
<dbReference type="SUPFAM" id="SSF46689">
    <property type="entry name" value="Homeodomain-like"/>
    <property type="match status" value="1"/>
</dbReference>
<protein>
    <recommendedName>
        <fullName evidence="3">HTH tetR-type domain-containing protein</fullName>
    </recommendedName>
</protein>
<evidence type="ECO:0000256" key="1">
    <source>
        <dbReference type="ARBA" id="ARBA00023125"/>
    </source>
</evidence>
<dbReference type="PRINTS" id="PR00455">
    <property type="entry name" value="HTHTETR"/>
</dbReference>
<accession>A0ABN2MGZ7</accession>
<dbReference type="RefSeq" id="WP_344411444.1">
    <property type="nucleotide sequence ID" value="NZ_BAAAQK010000001.1"/>
</dbReference>
<gene>
    <name evidence="4" type="ORF">GCM10009836_00630</name>
</gene>
<name>A0ABN2MGZ7_9PSEU</name>
<dbReference type="InterPro" id="IPR001647">
    <property type="entry name" value="HTH_TetR"/>
</dbReference>
<sequence>MTGLREERTRQTQELILAAAEELFAERGFQSTSLVDVAERSGVSRGSIPWHFGDKQGLLIAVVEKLHADFRRAMDVPIPAGPDGLGQIVRLASTSIRTGTTRLFLTLLQEAGRPGSPVHAPFAAIHQDMRDYFRAWAEQPEVAASLPDGVGPDDIAAIFVGAIIGMNQQYVINPVLDLRHGYEALARIVLER</sequence>
<feature type="DNA-binding region" description="H-T-H motif" evidence="2">
    <location>
        <begin position="33"/>
        <end position="52"/>
    </location>
</feature>
<organism evidence="4 5">
    <name type="scientific">Pseudonocardia ailaonensis</name>
    <dbReference type="NCBI Taxonomy" id="367279"/>
    <lineage>
        <taxon>Bacteria</taxon>
        <taxon>Bacillati</taxon>
        <taxon>Actinomycetota</taxon>
        <taxon>Actinomycetes</taxon>
        <taxon>Pseudonocardiales</taxon>
        <taxon>Pseudonocardiaceae</taxon>
        <taxon>Pseudonocardia</taxon>
    </lineage>
</organism>
<comment type="caution">
    <text evidence="4">The sequence shown here is derived from an EMBL/GenBank/DDBJ whole genome shotgun (WGS) entry which is preliminary data.</text>
</comment>